<reference evidence="1" key="1">
    <citation type="submission" date="2018-05" db="EMBL/GenBank/DDBJ databases">
        <authorList>
            <person name="Lanie J.A."/>
            <person name="Ng W.-L."/>
            <person name="Kazmierczak K.M."/>
            <person name="Andrzejewski T.M."/>
            <person name="Davidsen T.M."/>
            <person name="Wayne K.J."/>
            <person name="Tettelin H."/>
            <person name="Glass J.I."/>
            <person name="Rusch D."/>
            <person name="Podicherti R."/>
            <person name="Tsui H.-C.T."/>
            <person name="Winkler M.E."/>
        </authorList>
    </citation>
    <scope>NUCLEOTIDE SEQUENCE</scope>
</reference>
<sequence>MGYDVELASTNSSKAFTEVQEEILESFVTDNSGVYTYADVAGNFADGKFSAKQIQGKILSMELTGHIKPTPKPETVKTYSDAEEATFVKLVNEGAFVEAIAEALDRTVNSVRGKALSLLRAGTIAAIPRQETTKSGTRVDPLAEVADIESMTVEEIATEIGKTVRGVKTMLTRRGISASDYDGAARREKAAAAAQ</sequence>
<dbReference type="AlphaFoldDB" id="A0A381TIR4"/>
<accession>A0A381TIR4</accession>
<gene>
    <name evidence="1" type="ORF">METZ01_LOCUS68282</name>
</gene>
<name>A0A381TIR4_9ZZZZ</name>
<proteinExistence type="predicted"/>
<evidence type="ECO:0000313" key="1">
    <source>
        <dbReference type="EMBL" id="SVA15428.1"/>
    </source>
</evidence>
<dbReference type="EMBL" id="UINC01004586">
    <property type="protein sequence ID" value="SVA15428.1"/>
    <property type="molecule type" value="Genomic_DNA"/>
</dbReference>
<organism evidence="1">
    <name type="scientific">marine metagenome</name>
    <dbReference type="NCBI Taxonomy" id="408172"/>
    <lineage>
        <taxon>unclassified sequences</taxon>
        <taxon>metagenomes</taxon>
        <taxon>ecological metagenomes</taxon>
    </lineage>
</organism>
<protein>
    <submittedName>
        <fullName evidence="1">Uncharacterized protein</fullName>
    </submittedName>
</protein>